<dbReference type="GO" id="GO:1990817">
    <property type="term" value="F:poly(A) RNA polymerase activity"/>
    <property type="evidence" value="ECO:0007669"/>
    <property type="project" value="TreeGrafter"/>
</dbReference>
<feature type="domain" description="RL" evidence="2">
    <location>
        <begin position="56"/>
        <end position="125"/>
    </location>
</feature>
<evidence type="ECO:0008006" key="6">
    <source>
        <dbReference type="Google" id="ProtNLM"/>
    </source>
</evidence>
<feature type="region of interest" description="Disordered" evidence="1">
    <location>
        <begin position="532"/>
        <end position="571"/>
    </location>
</feature>
<feature type="compositionally biased region" description="Polar residues" evidence="1">
    <location>
        <begin position="561"/>
        <end position="571"/>
    </location>
</feature>
<dbReference type="Gene3D" id="1.10.1410.10">
    <property type="match status" value="1"/>
</dbReference>
<dbReference type="SUPFAM" id="SSF81301">
    <property type="entry name" value="Nucleotidyltransferase"/>
    <property type="match status" value="1"/>
</dbReference>
<dbReference type="EMBL" id="JAFIRN010000004">
    <property type="protein sequence ID" value="KAG5850481.1"/>
    <property type="molecule type" value="Genomic_DNA"/>
</dbReference>
<dbReference type="Proteomes" id="UP001044222">
    <property type="component" value="Unassembled WGS sequence"/>
</dbReference>
<evidence type="ECO:0000259" key="3">
    <source>
        <dbReference type="Pfam" id="PF22600"/>
    </source>
</evidence>
<feature type="domain" description="Poly(A) RNA polymerase mitochondrial-like central palm" evidence="3">
    <location>
        <begin position="182"/>
        <end position="340"/>
    </location>
</feature>
<evidence type="ECO:0000313" key="4">
    <source>
        <dbReference type="EMBL" id="KAG5850481.1"/>
    </source>
</evidence>
<evidence type="ECO:0000259" key="2">
    <source>
        <dbReference type="Pfam" id="PF17797"/>
    </source>
</evidence>
<sequence>MAASIQMRRLYTSGRGTFFRSLHKNYFCFRRKIASKTVAAKIQLSAKKEAKDERKSFSTLQEERREQAERSVLISCPPNISETKFLKHMSRHGNINNCFFYESFGIYAVVEFSEKESIASLREATSIPSIQHETAVPFKTRLLSVKANNFSLPSSQPSVQCLKQTPIGIKELILKLSREDSIDQQLYSLMEEYQLTEENICLRFLVCSLLKDIAAAYFPECIIRPFGSSVNGFGKLGCDLDMFLDLDAISGRNIKQAGGGLSLEYQLKKTASERAATQSILSVIGECVDQFGPGCVGVQKILNARCPLVRFAHQPSGFQCDLTANNRVAMKSSELLYLYGGLDKRVRAMVLSLRCWARTHGLTSTIPGAWLTNFSLTAMVIFFLQRRSPAVLPTLDQLRDLAGPGDKCTIEGNDCTFVSDFSWMQDQKNTETLEHLLQEFFVFYGNFAFSRMSVNIRKGKEQNKPDTFPLHIQNPFEPSLNVSKNVNATQLERLVTLCQESAWLLQEGGASGRGPARDSPWGMAALLLPSLSQSVRTKGRKRKAREPASERIKSLLDSLKSGKNGSSAKPH</sequence>
<dbReference type="Pfam" id="PF22600">
    <property type="entry name" value="MTPAP-like_central"/>
    <property type="match status" value="1"/>
</dbReference>
<keyword evidence="5" id="KW-1185">Reference proteome</keyword>
<dbReference type="Pfam" id="PF17797">
    <property type="entry name" value="RL"/>
    <property type="match status" value="1"/>
</dbReference>
<reference evidence="4" key="1">
    <citation type="submission" date="2021-01" db="EMBL/GenBank/DDBJ databases">
        <title>A chromosome-scale assembly of European eel, Anguilla anguilla.</title>
        <authorList>
            <person name="Henkel C."/>
            <person name="Jong-Raadsen S.A."/>
            <person name="Dufour S."/>
            <person name="Weltzien F.-A."/>
            <person name="Palstra A.P."/>
            <person name="Pelster B."/>
            <person name="Spaink H.P."/>
            <person name="Van Den Thillart G.E."/>
            <person name="Jansen H."/>
            <person name="Zahm M."/>
            <person name="Klopp C."/>
            <person name="Cedric C."/>
            <person name="Louis A."/>
            <person name="Berthelot C."/>
            <person name="Parey E."/>
            <person name="Roest Crollius H."/>
            <person name="Montfort J."/>
            <person name="Robinson-Rechavi M."/>
            <person name="Bucao C."/>
            <person name="Bouchez O."/>
            <person name="Gislard M."/>
            <person name="Lluch J."/>
            <person name="Milhes M."/>
            <person name="Lampietro C."/>
            <person name="Lopez Roques C."/>
            <person name="Donnadieu C."/>
            <person name="Braasch I."/>
            <person name="Desvignes T."/>
            <person name="Postlethwait J."/>
            <person name="Bobe J."/>
            <person name="Guiguen Y."/>
            <person name="Dirks R."/>
        </authorList>
    </citation>
    <scope>NUCLEOTIDE SEQUENCE</scope>
    <source>
        <strain evidence="4">Tag_6206</strain>
        <tissue evidence="4">Liver</tissue>
    </source>
</reference>
<feature type="compositionally biased region" description="Basic and acidic residues" evidence="1">
    <location>
        <begin position="545"/>
        <end position="554"/>
    </location>
</feature>
<accession>A0A9D3S352</accession>
<dbReference type="CDD" id="cd05402">
    <property type="entry name" value="NT_PAP_TUTase"/>
    <property type="match status" value="1"/>
</dbReference>
<dbReference type="InterPro" id="IPR043519">
    <property type="entry name" value="NT_sf"/>
</dbReference>
<dbReference type="GO" id="GO:0031123">
    <property type="term" value="P:RNA 3'-end processing"/>
    <property type="evidence" value="ECO:0007669"/>
    <property type="project" value="TreeGrafter"/>
</dbReference>
<name>A0A9D3S352_ANGAN</name>
<dbReference type="AlphaFoldDB" id="A0A9D3S352"/>
<dbReference type="Gene3D" id="3.30.460.10">
    <property type="entry name" value="Beta Polymerase, domain 2"/>
    <property type="match status" value="1"/>
</dbReference>
<evidence type="ECO:0000256" key="1">
    <source>
        <dbReference type="SAM" id="MobiDB-lite"/>
    </source>
</evidence>
<comment type="caution">
    <text evidence="4">The sequence shown here is derived from an EMBL/GenBank/DDBJ whole genome shotgun (WGS) entry which is preliminary data.</text>
</comment>
<dbReference type="SUPFAM" id="SSF81631">
    <property type="entry name" value="PAP/OAS1 substrate-binding domain"/>
    <property type="match status" value="1"/>
</dbReference>
<protein>
    <recommendedName>
        <fullName evidence="6">RL domain-containing protein</fullName>
    </recommendedName>
</protein>
<evidence type="ECO:0000313" key="5">
    <source>
        <dbReference type="Proteomes" id="UP001044222"/>
    </source>
</evidence>
<organism evidence="4 5">
    <name type="scientific">Anguilla anguilla</name>
    <name type="common">European freshwater eel</name>
    <name type="synonym">Muraena anguilla</name>
    <dbReference type="NCBI Taxonomy" id="7936"/>
    <lineage>
        <taxon>Eukaryota</taxon>
        <taxon>Metazoa</taxon>
        <taxon>Chordata</taxon>
        <taxon>Craniata</taxon>
        <taxon>Vertebrata</taxon>
        <taxon>Euteleostomi</taxon>
        <taxon>Actinopterygii</taxon>
        <taxon>Neopterygii</taxon>
        <taxon>Teleostei</taxon>
        <taxon>Anguilliformes</taxon>
        <taxon>Anguillidae</taxon>
        <taxon>Anguilla</taxon>
    </lineage>
</organism>
<dbReference type="PANTHER" id="PTHR12271:SF133">
    <property type="entry name" value="POLY(A) RNA POLYMERASE, MITOCHONDRIAL"/>
    <property type="match status" value="1"/>
</dbReference>
<dbReference type="InterPro" id="IPR054708">
    <property type="entry name" value="MTPAP-like_central"/>
</dbReference>
<gene>
    <name evidence="4" type="ORF">ANANG_G00082920</name>
</gene>
<dbReference type="GO" id="GO:0005739">
    <property type="term" value="C:mitochondrion"/>
    <property type="evidence" value="ECO:0007669"/>
    <property type="project" value="TreeGrafter"/>
</dbReference>
<dbReference type="InterPro" id="IPR041252">
    <property type="entry name" value="RL"/>
</dbReference>
<proteinExistence type="predicted"/>
<dbReference type="PANTHER" id="PTHR12271">
    <property type="entry name" value="POLY A POLYMERASE CID PAP -RELATED"/>
    <property type="match status" value="1"/>
</dbReference>